<dbReference type="Gene3D" id="1.10.10.10">
    <property type="entry name" value="Winged helix-like DNA-binding domain superfamily/Winged helix DNA-binding domain"/>
    <property type="match status" value="1"/>
</dbReference>
<dbReference type="EMBL" id="JAEHNZ010000002">
    <property type="protein sequence ID" value="MBK0396178.1"/>
    <property type="molecule type" value="Genomic_DNA"/>
</dbReference>
<keyword evidence="2" id="KW-0238">DNA-binding</keyword>
<dbReference type="InterPro" id="IPR036390">
    <property type="entry name" value="WH_DNA-bd_sf"/>
</dbReference>
<keyword evidence="1" id="KW-0805">Transcription regulation</keyword>
<dbReference type="PANTHER" id="PTHR33204">
    <property type="entry name" value="TRANSCRIPTIONAL REGULATOR, MARR FAMILY"/>
    <property type="match status" value="1"/>
</dbReference>
<evidence type="ECO:0000259" key="4">
    <source>
        <dbReference type="PROSITE" id="PS51118"/>
    </source>
</evidence>
<keyword evidence="3" id="KW-0804">Transcription</keyword>
<reference evidence="5 6" key="1">
    <citation type="journal article" date="2021" name="Pathogens">
        <title>Isolation and Characterization of Kingella bonacorsii sp. nov., A Novel Kingella Species Detected in a Stable Periodontitis Subject.</title>
        <authorList>
            <person name="Antezack A."/>
            <person name="Boxberger M."/>
            <person name="Rolland C."/>
            <person name="Monnet-Corti V."/>
            <person name="La Scola B."/>
        </authorList>
    </citation>
    <scope>NUCLEOTIDE SEQUENCE [LARGE SCALE GENOMIC DNA]</scope>
    <source>
        <strain evidence="5 6">Marseille-Q4569</strain>
    </source>
</reference>
<dbReference type="PANTHER" id="PTHR33204:SF37">
    <property type="entry name" value="HTH-TYPE TRANSCRIPTIONAL REGULATOR YODB"/>
    <property type="match status" value="1"/>
</dbReference>
<organism evidence="5 6">
    <name type="scientific">Kingella bonacorsii</name>
    <dbReference type="NCBI Taxonomy" id="2796361"/>
    <lineage>
        <taxon>Bacteria</taxon>
        <taxon>Pseudomonadati</taxon>
        <taxon>Pseudomonadota</taxon>
        <taxon>Betaproteobacteria</taxon>
        <taxon>Neisseriales</taxon>
        <taxon>Neisseriaceae</taxon>
        <taxon>Kingella</taxon>
    </lineage>
</organism>
<dbReference type="Proteomes" id="UP000614058">
    <property type="component" value="Unassembled WGS sequence"/>
</dbReference>
<evidence type="ECO:0000313" key="6">
    <source>
        <dbReference type="Proteomes" id="UP000614058"/>
    </source>
</evidence>
<sequence>MEKGNVLASACPSREILRRLTSRWGLLVLIVLRGGTHRFSELRRAIDGVSERMLTQTLQQLEQDGMLVRQSFQTVPPHVEYTLTALGEAAAEKVDALVNWLQDNLDDIMRHQAA</sequence>
<feature type="domain" description="HTH hxlR-type" evidence="4">
    <location>
        <begin position="11"/>
        <end position="109"/>
    </location>
</feature>
<accession>A0ABS1BSP0</accession>
<proteinExistence type="predicted"/>
<dbReference type="Pfam" id="PF01638">
    <property type="entry name" value="HxlR"/>
    <property type="match status" value="1"/>
</dbReference>
<gene>
    <name evidence="5" type="ORF">JDW22_06200</name>
</gene>
<dbReference type="RefSeq" id="WP_200522342.1">
    <property type="nucleotide sequence ID" value="NZ_JAEHNZ010000002.1"/>
</dbReference>
<evidence type="ECO:0000256" key="2">
    <source>
        <dbReference type="ARBA" id="ARBA00023125"/>
    </source>
</evidence>
<evidence type="ECO:0000313" key="5">
    <source>
        <dbReference type="EMBL" id="MBK0396178.1"/>
    </source>
</evidence>
<dbReference type="SUPFAM" id="SSF46785">
    <property type="entry name" value="Winged helix' DNA-binding domain"/>
    <property type="match status" value="1"/>
</dbReference>
<comment type="caution">
    <text evidence="5">The sequence shown here is derived from an EMBL/GenBank/DDBJ whole genome shotgun (WGS) entry which is preliminary data.</text>
</comment>
<evidence type="ECO:0000256" key="1">
    <source>
        <dbReference type="ARBA" id="ARBA00023015"/>
    </source>
</evidence>
<keyword evidence="6" id="KW-1185">Reference proteome</keyword>
<name>A0ABS1BSP0_9NEIS</name>
<protein>
    <submittedName>
        <fullName evidence="5">Helix-turn-helix transcriptional regulator</fullName>
    </submittedName>
</protein>
<dbReference type="InterPro" id="IPR002577">
    <property type="entry name" value="HTH_HxlR"/>
</dbReference>
<dbReference type="PROSITE" id="PS51118">
    <property type="entry name" value="HTH_HXLR"/>
    <property type="match status" value="1"/>
</dbReference>
<evidence type="ECO:0000256" key="3">
    <source>
        <dbReference type="ARBA" id="ARBA00023163"/>
    </source>
</evidence>
<dbReference type="InterPro" id="IPR036388">
    <property type="entry name" value="WH-like_DNA-bd_sf"/>
</dbReference>